<sequence length="286" mass="31486">MKLLLFLVLAISAYQCFGYPRKPIDSQYEVKNKVIIVTGAARGIGYAIADNFLEKGAKIIIILDIDVPKGRDAAATLNAKYGKNSAVFIKCDVTKDLDEVSRLILKDYDVDILVNCAGVVNEFDPRKTLTTNSIALIEWSLKFREYMRKDNGGKGGTIINISSIYGYTIDPFLVSYKASKFAVLGFSKSLGHELNYKITGVRVLVICPGATDTRLAKNVKVFPEHNELFTRLTDKAQKQSADAVGRGVVEVYKSARTGTAWDIIGERPPVESPLAAYASMKEILDS</sequence>
<dbReference type="Pfam" id="PF00106">
    <property type="entry name" value="adh_short"/>
    <property type="match status" value="1"/>
</dbReference>
<dbReference type="Proteomes" id="UP000504629">
    <property type="component" value="Unplaced"/>
</dbReference>
<evidence type="ECO:0000256" key="3">
    <source>
        <dbReference type="RuleBase" id="RU000363"/>
    </source>
</evidence>
<dbReference type="PRINTS" id="PR00080">
    <property type="entry name" value="SDRFAMILY"/>
</dbReference>
<evidence type="ECO:0000313" key="5">
    <source>
        <dbReference type="Proteomes" id="UP000504629"/>
    </source>
</evidence>
<proteinExistence type="inferred from homology"/>
<feature type="signal peptide" evidence="4">
    <location>
        <begin position="1"/>
        <end position="18"/>
    </location>
</feature>
<evidence type="ECO:0000256" key="4">
    <source>
        <dbReference type="SAM" id="SignalP"/>
    </source>
</evidence>
<organism evidence="5 6">
    <name type="scientific">Bombyx mandarina</name>
    <name type="common">Wild silk moth</name>
    <name type="synonym">Wild silkworm</name>
    <dbReference type="NCBI Taxonomy" id="7092"/>
    <lineage>
        <taxon>Eukaryota</taxon>
        <taxon>Metazoa</taxon>
        <taxon>Ecdysozoa</taxon>
        <taxon>Arthropoda</taxon>
        <taxon>Hexapoda</taxon>
        <taxon>Insecta</taxon>
        <taxon>Pterygota</taxon>
        <taxon>Neoptera</taxon>
        <taxon>Endopterygota</taxon>
        <taxon>Lepidoptera</taxon>
        <taxon>Glossata</taxon>
        <taxon>Ditrysia</taxon>
        <taxon>Bombycoidea</taxon>
        <taxon>Bombycidae</taxon>
        <taxon>Bombycinae</taxon>
        <taxon>Bombyx</taxon>
    </lineage>
</organism>
<dbReference type="OrthoDB" id="37659at2759"/>
<dbReference type="GO" id="GO:0016616">
    <property type="term" value="F:oxidoreductase activity, acting on the CH-OH group of donors, NAD or NADP as acceptor"/>
    <property type="evidence" value="ECO:0007669"/>
    <property type="project" value="TreeGrafter"/>
</dbReference>
<dbReference type="KEGG" id="bman:114242849"/>
<evidence type="ECO:0000256" key="1">
    <source>
        <dbReference type="ARBA" id="ARBA00006484"/>
    </source>
</evidence>
<dbReference type="Gene3D" id="3.40.50.720">
    <property type="entry name" value="NAD(P)-binding Rossmann-like Domain"/>
    <property type="match status" value="1"/>
</dbReference>
<accession>A0A6J2JK55</accession>
<dbReference type="PANTHER" id="PTHR44229:SF8">
    <property type="entry name" value="ALCOHOL DEHYDROGENASE-RELATED"/>
    <property type="match status" value="1"/>
</dbReference>
<feature type="chain" id="PRO_5026841547" evidence="4">
    <location>
        <begin position="19"/>
        <end position="286"/>
    </location>
</feature>
<dbReference type="InterPro" id="IPR036291">
    <property type="entry name" value="NAD(P)-bd_dom_sf"/>
</dbReference>
<dbReference type="PRINTS" id="PR00081">
    <property type="entry name" value="GDHRDH"/>
</dbReference>
<evidence type="ECO:0000256" key="2">
    <source>
        <dbReference type="ARBA" id="ARBA00023002"/>
    </source>
</evidence>
<keyword evidence="2" id="KW-0560">Oxidoreductase</keyword>
<keyword evidence="4" id="KW-0732">Signal</keyword>
<name>A0A6J2JK55_BOMMA</name>
<keyword evidence="5" id="KW-1185">Reference proteome</keyword>
<dbReference type="GO" id="GO:0005737">
    <property type="term" value="C:cytoplasm"/>
    <property type="evidence" value="ECO:0007669"/>
    <property type="project" value="TreeGrafter"/>
</dbReference>
<protein>
    <submittedName>
        <fullName evidence="6">15-hydroxyprostaglandin dehydrogenase [NAD(+)]-like</fullName>
    </submittedName>
</protein>
<dbReference type="AlphaFoldDB" id="A0A6J2JK55"/>
<dbReference type="PANTHER" id="PTHR44229">
    <property type="entry name" value="15-HYDROXYPROSTAGLANDIN DEHYDROGENASE [NAD(+)]"/>
    <property type="match status" value="1"/>
</dbReference>
<comment type="similarity">
    <text evidence="1 3">Belongs to the short-chain dehydrogenases/reductases (SDR) family.</text>
</comment>
<gene>
    <name evidence="6" type="primary">LOC114242849</name>
</gene>
<reference evidence="6" key="1">
    <citation type="submission" date="2025-08" db="UniProtKB">
        <authorList>
            <consortium name="RefSeq"/>
        </authorList>
    </citation>
    <scope>IDENTIFICATION</scope>
    <source>
        <tissue evidence="6">Silk gland</tissue>
    </source>
</reference>
<evidence type="ECO:0000313" key="6">
    <source>
        <dbReference type="RefSeq" id="XP_028029945.1"/>
    </source>
</evidence>
<dbReference type="RefSeq" id="XP_028029945.1">
    <property type="nucleotide sequence ID" value="XM_028174144.1"/>
</dbReference>
<dbReference type="InterPro" id="IPR002347">
    <property type="entry name" value="SDR_fam"/>
</dbReference>
<dbReference type="GeneID" id="114242849"/>
<dbReference type="SUPFAM" id="SSF51735">
    <property type="entry name" value="NAD(P)-binding Rossmann-fold domains"/>
    <property type="match status" value="1"/>
</dbReference>